<proteinExistence type="predicted"/>
<evidence type="ECO:0000313" key="2">
    <source>
        <dbReference type="Proteomes" id="UP001059380"/>
    </source>
</evidence>
<organism evidence="1 2">
    <name type="scientific">Occallatibacter riparius</name>
    <dbReference type="NCBI Taxonomy" id="1002689"/>
    <lineage>
        <taxon>Bacteria</taxon>
        <taxon>Pseudomonadati</taxon>
        <taxon>Acidobacteriota</taxon>
        <taxon>Terriglobia</taxon>
        <taxon>Terriglobales</taxon>
        <taxon>Acidobacteriaceae</taxon>
        <taxon>Occallatibacter</taxon>
    </lineage>
</organism>
<dbReference type="EMBL" id="CP093313">
    <property type="protein sequence ID" value="UWZ85440.1"/>
    <property type="molecule type" value="Genomic_DNA"/>
</dbReference>
<dbReference type="KEGG" id="orp:MOP44_05735"/>
<protein>
    <submittedName>
        <fullName evidence="1">Uncharacterized protein</fullName>
    </submittedName>
</protein>
<dbReference type="AlphaFoldDB" id="A0A9J7BRZ8"/>
<accession>A0A9J7BRZ8</accession>
<sequence length="213" mass="23732">MRLSRNLWLTLALLAVALVLLWNRYHARKSRVTDLSVTSPLNQPGGGAAPNDAYDVYSGLYSAPLDEPLVIAQDSSTDIPQLNGNCLKPTTPEESQMAASFESVNRHSQRWDARFSIPFSYRVLSAREFNEAMNCFATHAQSAPQCAPYKEMKHIRILGVPGFDPTRTRAIVSVLKKCGPYCGTGGIFEARKENGTWKRADPTPFTSDCSWRY</sequence>
<name>A0A9J7BRZ8_9BACT</name>
<dbReference type="RefSeq" id="WP_260794972.1">
    <property type="nucleotide sequence ID" value="NZ_CP093313.1"/>
</dbReference>
<keyword evidence="2" id="KW-1185">Reference proteome</keyword>
<reference evidence="1" key="1">
    <citation type="submission" date="2021-04" db="EMBL/GenBank/DDBJ databases">
        <title>Phylogenetic analysis of Acidobacteriaceae.</title>
        <authorList>
            <person name="Qiu L."/>
            <person name="Zhang Q."/>
        </authorList>
    </citation>
    <scope>NUCLEOTIDE SEQUENCE</scope>
    <source>
        <strain evidence="1">DSM 25168</strain>
    </source>
</reference>
<dbReference type="Proteomes" id="UP001059380">
    <property type="component" value="Chromosome"/>
</dbReference>
<gene>
    <name evidence="1" type="ORF">MOP44_05735</name>
</gene>
<evidence type="ECO:0000313" key="1">
    <source>
        <dbReference type="EMBL" id="UWZ85440.1"/>
    </source>
</evidence>